<dbReference type="InParanoid" id="H0WJD0"/>
<evidence type="ECO:0000256" key="12">
    <source>
        <dbReference type="ARBA" id="ARBA00023242"/>
    </source>
</evidence>
<evidence type="ECO:0000256" key="4">
    <source>
        <dbReference type="ARBA" id="ARBA00022588"/>
    </source>
</evidence>
<evidence type="ECO:0000256" key="7">
    <source>
        <dbReference type="ARBA" id="ARBA00022695"/>
    </source>
</evidence>
<dbReference type="GO" id="GO:0032991">
    <property type="term" value="C:protein-containing complex"/>
    <property type="evidence" value="ECO:0007669"/>
    <property type="project" value="Ensembl"/>
</dbReference>
<keyword evidence="17" id="KW-1185">Reference proteome</keyword>
<comment type="similarity">
    <text evidence="13">Belongs to the ARTD/PARP family.</text>
</comment>
<dbReference type="GO" id="GO:0072570">
    <property type="term" value="F:ADP-D-ribose binding"/>
    <property type="evidence" value="ECO:0007669"/>
    <property type="project" value="Ensembl"/>
</dbReference>
<proteinExistence type="inferred from homology"/>
<dbReference type="InterPro" id="IPR012317">
    <property type="entry name" value="Poly(ADP-ribose)pol_cat_dom"/>
</dbReference>
<dbReference type="HOGENOM" id="CLU_012160_0_0_1"/>
<dbReference type="GO" id="GO:0002230">
    <property type="term" value="P:positive regulation of defense response to virus by host"/>
    <property type="evidence" value="ECO:0007669"/>
    <property type="project" value="Ensembl"/>
</dbReference>
<dbReference type="GO" id="GO:0003714">
    <property type="term" value="F:transcription corepressor activity"/>
    <property type="evidence" value="ECO:0007669"/>
    <property type="project" value="Ensembl"/>
</dbReference>
<evidence type="ECO:0000256" key="5">
    <source>
        <dbReference type="ARBA" id="ARBA00022676"/>
    </source>
</evidence>
<dbReference type="FunCoup" id="H0WJD0">
    <property type="interactions" value="874"/>
</dbReference>
<dbReference type="GO" id="GO:0070212">
    <property type="term" value="P:protein poly-ADP-ribosylation"/>
    <property type="evidence" value="ECO:0007669"/>
    <property type="project" value="TreeGrafter"/>
</dbReference>
<dbReference type="Gene3D" id="3.40.220.10">
    <property type="entry name" value="Leucine Aminopeptidase, subunit E, domain 1"/>
    <property type="match status" value="2"/>
</dbReference>
<organism evidence="16 17">
    <name type="scientific">Otolemur garnettii</name>
    <name type="common">Small-eared galago</name>
    <name type="synonym">Garnett's greater bushbaby</name>
    <dbReference type="NCBI Taxonomy" id="30611"/>
    <lineage>
        <taxon>Eukaryota</taxon>
        <taxon>Metazoa</taxon>
        <taxon>Chordata</taxon>
        <taxon>Craniata</taxon>
        <taxon>Vertebrata</taxon>
        <taxon>Euteleostomi</taxon>
        <taxon>Mammalia</taxon>
        <taxon>Eutheria</taxon>
        <taxon>Euarchontoglires</taxon>
        <taxon>Primates</taxon>
        <taxon>Strepsirrhini</taxon>
        <taxon>Lorisiformes</taxon>
        <taxon>Galagidae</taxon>
        <taxon>Otolemur</taxon>
    </lineage>
</organism>
<dbReference type="GO" id="GO:0006302">
    <property type="term" value="P:double-strand break repair"/>
    <property type="evidence" value="ECO:0007669"/>
    <property type="project" value="Ensembl"/>
</dbReference>
<reference evidence="16" key="2">
    <citation type="submission" date="2025-08" db="UniProtKB">
        <authorList>
            <consortium name="Ensembl"/>
        </authorList>
    </citation>
    <scope>IDENTIFICATION</scope>
</reference>
<keyword evidence="6" id="KW-0808">Transferase</keyword>
<dbReference type="EMBL" id="AAQR03117687">
    <property type="status" value="NOT_ANNOTATED_CDS"/>
    <property type="molecule type" value="Genomic_DNA"/>
</dbReference>
<evidence type="ECO:0000256" key="11">
    <source>
        <dbReference type="ARBA" id="ARBA00023027"/>
    </source>
</evidence>
<dbReference type="SMART" id="SM00506">
    <property type="entry name" value="A1pp"/>
    <property type="match status" value="2"/>
</dbReference>
<evidence type="ECO:0000256" key="8">
    <source>
        <dbReference type="ARBA" id="ARBA00022737"/>
    </source>
</evidence>
<dbReference type="PROSITE" id="PS51154">
    <property type="entry name" value="MACRO"/>
    <property type="match status" value="2"/>
</dbReference>
<dbReference type="GO" id="GO:0000122">
    <property type="term" value="P:negative regulation of transcription by RNA polymerase II"/>
    <property type="evidence" value="ECO:0007669"/>
    <property type="project" value="Ensembl"/>
</dbReference>
<evidence type="ECO:0000256" key="6">
    <source>
        <dbReference type="ARBA" id="ARBA00022679"/>
    </source>
</evidence>
<protein>
    <submittedName>
        <fullName evidence="16">Poly(ADP-ribose) polymerase family member 9</fullName>
    </submittedName>
</protein>
<dbReference type="GO" id="GO:0044389">
    <property type="term" value="F:ubiquitin-like protein ligase binding"/>
    <property type="evidence" value="ECO:0007669"/>
    <property type="project" value="Ensembl"/>
</dbReference>
<reference evidence="17" key="1">
    <citation type="submission" date="2011-03" db="EMBL/GenBank/DDBJ databases">
        <title>Version 3 of the genome sequence of Otolemur garnettii (Bushbaby).</title>
        <authorList>
            <consortium name="The Broad Institute Genome Sequencing Platform"/>
            <person name="Di Palma F."/>
            <person name="Johnson J."/>
            <person name="Lander E.S."/>
            <person name="Lindblad-Toh K."/>
            <person name="Jaffe D.B."/>
            <person name="Gnerre S."/>
            <person name="MacCallum I."/>
            <person name="Przybylski D."/>
            <person name="Ribeiro F.J."/>
            <person name="Burton J.N."/>
            <person name="Walker B.J."/>
            <person name="Sharpe T."/>
            <person name="Hall G."/>
        </authorList>
    </citation>
    <scope>NUCLEOTIDE SEQUENCE [LARGE SCALE GENOMIC DNA]</scope>
</reference>
<dbReference type="EMBL" id="AAQR03117686">
    <property type="status" value="NOT_ANNOTATED_CDS"/>
    <property type="molecule type" value="Genomic_DNA"/>
</dbReference>
<feature type="domain" description="Macro" evidence="15">
    <location>
        <begin position="29"/>
        <end position="218"/>
    </location>
</feature>
<evidence type="ECO:0000256" key="1">
    <source>
        <dbReference type="ARBA" id="ARBA00004123"/>
    </source>
</evidence>
<reference evidence="16" key="3">
    <citation type="submission" date="2025-09" db="UniProtKB">
        <authorList>
            <consortium name="Ensembl"/>
        </authorList>
    </citation>
    <scope>IDENTIFICATION</scope>
</reference>
<dbReference type="SUPFAM" id="SSF56399">
    <property type="entry name" value="ADP-ribosylation"/>
    <property type="match status" value="1"/>
</dbReference>
<dbReference type="GO" id="GO:0090734">
    <property type="term" value="C:site of DNA damage"/>
    <property type="evidence" value="ECO:0007669"/>
    <property type="project" value="Ensembl"/>
</dbReference>
<dbReference type="Ensembl" id="ENSOGAT00000001802.2">
    <property type="protein sequence ID" value="ENSOGAP00000001604.2"/>
    <property type="gene ID" value="ENSOGAG00000001801.2"/>
</dbReference>
<dbReference type="GO" id="GO:0060335">
    <property type="term" value="P:positive regulation of type II interferon-mediated signaling pathway"/>
    <property type="evidence" value="ECO:0007669"/>
    <property type="project" value="Ensembl"/>
</dbReference>
<dbReference type="InterPro" id="IPR043472">
    <property type="entry name" value="Macro_dom-like"/>
</dbReference>
<dbReference type="GeneTree" id="ENSGT00940000158837"/>
<dbReference type="PANTHER" id="PTHR14453:SF70">
    <property type="entry name" value="PROTEIN MONO-ADP-RIBOSYLTRANSFERASE PARP9"/>
    <property type="match status" value="1"/>
</dbReference>
<dbReference type="SUPFAM" id="SSF52949">
    <property type="entry name" value="Macro domain-like"/>
    <property type="match status" value="2"/>
</dbReference>
<dbReference type="GO" id="GO:0003950">
    <property type="term" value="F:NAD+ poly-ADP-ribosyltransferase activity"/>
    <property type="evidence" value="ECO:0007669"/>
    <property type="project" value="Ensembl"/>
</dbReference>
<dbReference type="AlphaFoldDB" id="H0WJD0"/>
<keyword evidence="11" id="KW-0520">NAD</keyword>
<dbReference type="GO" id="GO:0045087">
    <property type="term" value="P:innate immune response"/>
    <property type="evidence" value="ECO:0007669"/>
    <property type="project" value="UniProtKB-KW"/>
</dbReference>
<sequence>MRACYMKSSGISLAVSLPWSLQPWKSTANLCFRKKLTPRLELSVWKDDLTTHVVDAVVNAANEDLIHGGGLAGALVKVGGFEILEESRKIVSRSGKIPVGEIAVTGSGKLPCKEIIHAVGPIWREMDPQGCIHKLQTAIINILDYVMYRNTSIETVAIPAVSSGIFRFPLDLCTQTIVDTIQFNLQNKQMVGNLKEIHLVSNEDPTVAAFKTASERALGKNELGPWMNQEATHPSDTMVMNNLTLQVVQGSIERQLTEVIVNSVDPFSSVPGLVAQSIVQQAGFEMKLELNKKIKPSRVFPEVLVTEGFNLSCRYVYHVLWHLADTTHLRKAMSQCLEKCLQENITSISFPALGTGGMRIQKEIAAQTMVEEVLRFAKYHSEKQLTVNFVIFPAELDLYKIFCTEITKKSKIPYLSKYSFPQSTREEKRENGLEARSPVINLTSCNEEEMHEAKAWIQRILTLQDHHHIENNHILYFGTKEHDLLSQLQKTSDVSISENISLEKARLEIKGAPADLIEAVLSIEQMLCKVQEEVARKNEQSLWSMIGEWTHRQPKHQDEIKEENVLYFLRYEVHVTQEIQDQQKLFEKCGLKVIKVEKIENEVLMAAFQRKKKMMEGRPHKNPVSHRLFQQVPHQFCNVVCRVGFQRIYSELCCPYLKYGVGIYFTKNLKNLADKVKKTSAANKLIYVFEAEVLTGSFCQGQKSNIVPPPLSPGAMDIHDSVVDNVSSPETFVIFNGIQAMPQYLWTCMQDHVGLQDNSLRSRMLYQQPWGRFTGGSSVD</sequence>
<evidence type="ECO:0000259" key="15">
    <source>
        <dbReference type="PROSITE" id="PS51154"/>
    </source>
</evidence>
<dbReference type="Pfam" id="PF01661">
    <property type="entry name" value="Macro"/>
    <property type="match status" value="2"/>
</dbReference>
<dbReference type="GO" id="GO:0005829">
    <property type="term" value="C:cytosol"/>
    <property type="evidence" value="ECO:0007669"/>
    <property type="project" value="Ensembl"/>
</dbReference>
<dbReference type="InterPro" id="IPR057049">
    <property type="entry name" value="PARP14_KH_8"/>
</dbReference>
<dbReference type="STRING" id="30611.ENSOGAP00000001604"/>
<keyword evidence="10" id="KW-0391">Immunity</keyword>
<dbReference type="PROSITE" id="PS51059">
    <property type="entry name" value="PARP_CATALYTIC"/>
    <property type="match status" value="1"/>
</dbReference>
<keyword evidence="12" id="KW-0539">Nucleus</keyword>
<name>H0WJD0_OTOGA</name>
<evidence type="ECO:0000256" key="10">
    <source>
        <dbReference type="ARBA" id="ARBA00022859"/>
    </source>
</evidence>
<dbReference type="GO" id="GO:0000077">
    <property type="term" value="P:DNA damage checkpoint signaling"/>
    <property type="evidence" value="ECO:0007669"/>
    <property type="project" value="Ensembl"/>
</dbReference>
<evidence type="ECO:0000313" key="16">
    <source>
        <dbReference type="Ensembl" id="ENSOGAP00000001604.2"/>
    </source>
</evidence>
<dbReference type="GO" id="GO:0097677">
    <property type="term" value="F:STAT family protein binding"/>
    <property type="evidence" value="ECO:0007669"/>
    <property type="project" value="Ensembl"/>
</dbReference>
<dbReference type="Proteomes" id="UP000005225">
    <property type="component" value="Unassembled WGS sequence"/>
</dbReference>
<dbReference type="GO" id="GO:1900182">
    <property type="term" value="P:positive regulation of protein localization to nucleus"/>
    <property type="evidence" value="ECO:0007669"/>
    <property type="project" value="Ensembl"/>
</dbReference>
<accession>H0WJD0</accession>
<dbReference type="eggNOG" id="KOG2633">
    <property type="taxonomic scope" value="Eukaryota"/>
</dbReference>
<dbReference type="PANTHER" id="PTHR14453">
    <property type="entry name" value="PARP/ZINC FINGER CCCH TYPE DOMAIN CONTAINING PROTEIN"/>
    <property type="match status" value="1"/>
</dbReference>
<dbReference type="GO" id="GO:0004857">
    <property type="term" value="F:enzyme inhibitor activity"/>
    <property type="evidence" value="ECO:0007669"/>
    <property type="project" value="Ensembl"/>
</dbReference>
<keyword evidence="8" id="KW-0677">Repeat</keyword>
<dbReference type="CDD" id="cd01439">
    <property type="entry name" value="TCCD_inducible_PARP_like"/>
    <property type="match status" value="1"/>
</dbReference>
<keyword evidence="5" id="KW-0328">Glycosyltransferase</keyword>
<keyword evidence="4" id="KW-0399">Innate immunity</keyword>
<dbReference type="Pfam" id="PF23254">
    <property type="entry name" value="KH_PARP14_8"/>
    <property type="match status" value="1"/>
</dbReference>
<evidence type="ECO:0000256" key="9">
    <source>
        <dbReference type="ARBA" id="ARBA00022765"/>
    </source>
</evidence>
<dbReference type="GO" id="GO:0010608">
    <property type="term" value="P:post-transcriptional regulation of gene expression"/>
    <property type="evidence" value="ECO:0007669"/>
    <property type="project" value="Ensembl"/>
</dbReference>
<evidence type="ECO:0000256" key="13">
    <source>
        <dbReference type="ARBA" id="ARBA00024347"/>
    </source>
</evidence>
<dbReference type="FunFam" id="3.40.220.10:FF:000010">
    <property type="entry name" value="Poly [ADP-ribose] polymerase"/>
    <property type="match status" value="1"/>
</dbReference>
<evidence type="ECO:0000256" key="2">
    <source>
        <dbReference type="ARBA" id="ARBA00004496"/>
    </source>
</evidence>
<keyword evidence="3" id="KW-0963">Cytoplasm</keyword>
<dbReference type="OMA" id="CTQIIVE"/>
<comment type="subcellular location">
    <subcellularLocation>
        <location evidence="2">Cytoplasm</location>
    </subcellularLocation>
    <subcellularLocation>
        <location evidence="1">Nucleus</location>
    </subcellularLocation>
</comment>
<feature type="domain" description="PARP catalytic" evidence="14">
    <location>
        <begin position="551"/>
        <end position="771"/>
    </location>
</feature>
<dbReference type="GO" id="GO:0045893">
    <property type="term" value="P:positive regulation of DNA-templated transcription"/>
    <property type="evidence" value="ECO:0007669"/>
    <property type="project" value="Ensembl"/>
</dbReference>
<dbReference type="GO" id="GO:0005739">
    <property type="term" value="C:mitochondrion"/>
    <property type="evidence" value="ECO:0007669"/>
    <property type="project" value="Ensembl"/>
</dbReference>
<dbReference type="EMBL" id="AAQR03117689">
    <property type="status" value="NOT_ANNOTATED_CDS"/>
    <property type="molecule type" value="Genomic_DNA"/>
</dbReference>
<dbReference type="GO" id="GO:0005654">
    <property type="term" value="C:nucleoplasm"/>
    <property type="evidence" value="ECO:0007669"/>
    <property type="project" value="Ensembl"/>
</dbReference>
<keyword evidence="9" id="KW-0013">ADP-ribosylation</keyword>
<dbReference type="EMBL" id="AAQR03117688">
    <property type="status" value="NOT_ANNOTATED_CDS"/>
    <property type="molecule type" value="Genomic_DNA"/>
</dbReference>
<dbReference type="GO" id="GO:0010629">
    <property type="term" value="P:negative regulation of gene expression"/>
    <property type="evidence" value="ECO:0007669"/>
    <property type="project" value="Ensembl"/>
</dbReference>
<dbReference type="Gene3D" id="3.90.228.10">
    <property type="match status" value="1"/>
</dbReference>
<evidence type="ECO:0000256" key="3">
    <source>
        <dbReference type="ARBA" id="ARBA00022490"/>
    </source>
</evidence>
<evidence type="ECO:0000313" key="17">
    <source>
        <dbReference type="Proteomes" id="UP000005225"/>
    </source>
</evidence>
<dbReference type="EMBL" id="AAQR03117690">
    <property type="status" value="NOT_ANNOTATED_CDS"/>
    <property type="molecule type" value="Genomic_DNA"/>
</dbReference>
<dbReference type="InterPro" id="IPR002589">
    <property type="entry name" value="Macro_dom"/>
</dbReference>
<feature type="domain" description="Macro" evidence="15">
    <location>
        <begin position="232"/>
        <end position="410"/>
    </location>
</feature>
<dbReference type="CDD" id="cd02907">
    <property type="entry name" value="Macro_Af1521_BAL-like"/>
    <property type="match status" value="1"/>
</dbReference>
<evidence type="ECO:0000259" key="14">
    <source>
        <dbReference type="PROSITE" id="PS51059"/>
    </source>
</evidence>
<dbReference type="InterPro" id="IPR052056">
    <property type="entry name" value="Mono-ARTD/PARP"/>
</dbReference>
<dbReference type="GO" id="GO:0016779">
    <property type="term" value="F:nucleotidyltransferase activity"/>
    <property type="evidence" value="ECO:0007669"/>
    <property type="project" value="UniProtKB-KW"/>
</dbReference>
<keyword evidence="7" id="KW-0548">Nucleotidyltransferase</keyword>
<dbReference type="GO" id="GO:0042393">
    <property type="term" value="F:histone binding"/>
    <property type="evidence" value="ECO:0007669"/>
    <property type="project" value="Ensembl"/>
</dbReference>
<dbReference type="GO" id="GO:0140802">
    <property type="term" value="F:NAD+-protein-C-terminal glycine ADP-ribosyltransferase activity"/>
    <property type="evidence" value="ECO:0007669"/>
    <property type="project" value="Ensembl"/>
</dbReference>